<dbReference type="PROSITE" id="PS51671">
    <property type="entry name" value="ACT"/>
    <property type="match status" value="1"/>
</dbReference>
<dbReference type="Pfam" id="PF02826">
    <property type="entry name" value="2-Hacid_dh_C"/>
    <property type="match status" value="1"/>
</dbReference>
<evidence type="ECO:0000256" key="5">
    <source>
        <dbReference type="ARBA" id="ARBA00023027"/>
    </source>
</evidence>
<dbReference type="Gene3D" id="3.30.70.260">
    <property type="match status" value="1"/>
</dbReference>
<dbReference type="CDD" id="cd04902">
    <property type="entry name" value="ACT_3PGDH-xct"/>
    <property type="match status" value="1"/>
</dbReference>
<gene>
    <name evidence="8" type="ORF">UFOPK2683_00044</name>
    <name evidence="9" type="ORF">UFOPK3897_00420</name>
    <name evidence="10" type="ORF">UFOPK4121_00797</name>
</gene>
<dbReference type="UniPathway" id="UPA00135">
    <property type="reaction ID" value="UER00196"/>
</dbReference>
<dbReference type="FunFam" id="3.40.50.720:FF:000021">
    <property type="entry name" value="D-3-phosphoglycerate dehydrogenase"/>
    <property type="match status" value="1"/>
</dbReference>
<dbReference type="GO" id="GO:0051287">
    <property type="term" value="F:NAD binding"/>
    <property type="evidence" value="ECO:0007669"/>
    <property type="project" value="InterPro"/>
</dbReference>
<proteinExistence type="inferred from homology"/>
<dbReference type="AlphaFoldDB" id="A0A6J6QMA2"/>
<dbReference type="PROSITE" id="PS00670">
    <property type="entry name" value="D_2_HYDROXYACID_DH_2"/>
    <property type="match status" value="1"/>
</dbReference>
<sequence length="532" mass="54788">MALRVLIAEEIAPSGIDALREAGFTVDERLGLSPDELLDAVVGADALVIRSSTQVTEAVLNAGADLTVVGRAGIGLDNVDVEAATARGVMVVNAPQSNVISAAEHTVALLLAQARNIPQANADLKNGAWNRSHWTGVELHGKTLAVVGLGRVGVLVAQRLLAFGMQIIAYDPYVSAERARQLGIRLIDNLEEVIQHADFLTVHLPKTPETMGLFDASLLAHAKANLRIVNTARGGIIDEAALAAAISEGRIAGAAIDVFATEPTTDSPLFALPSVVVTPHLGASTVEAQDKAGQTIAEQLVLALRGEFVPYAVNVAATQANATVAPFLPLAERLGRLLVALADGDLVSIEVVCEGEIGDYDCGVLTLGALKGALKGAGEETASFVNAPQLAEKRGLEVTQSATATAGDFVNLITVRGVSGTKTGGQIVNVSGTLLGKHAGARIVGINYHSVDLPPADYMLVVRNDDTPGMIGTVGTTLGAAGVNIADMDVGTNIAGEAALMVLATYGSVPEAAVKELRATKGVLEVHAISLA</sequence>
<dbReference type="EC" id="1.1.1.95" evidence="3"/>
<dbReference type="EMBL" id="CAFBPQ010000020">
    <property type="protein sequence ID" value="CAB5023305.1"/>
    <property type="molecule type" value="Genomic_DNA"/>
</dbReference>
<dbReference type="InterPro" id="IPR029009">
    <property type="entry name" value="ASB_dom_sf"/>
</dbReference>
<keyword evidence="4" id="KW-0560">Oxidoreductase</keyword>
<dbReference type="InterPro" id="IPR029753">
    <property type="entry name" value="D-isomer_DH_CS"/>
</dbReference>
<dbReference type="SUPFAM" id="SSF55021">
    <property type="entry name" value="ACT-like"/>
    <property type="match status" value="1"/>
</dbReference>
<evidence type="ECO:0000256" key="6">
    <source>
        <dbReference type="ARBA" id="ARBA00048731"/>
    </source>
</evidence>
<evidence type="ECO:0000259" key="7">
    <source>
        <dbReference type="PROSITE" id="PS51671"/>
    </source>
</evidence>
<comment type="pathway">
    <text evidence="1">Amino-acid biosynthesis; L-serine biosynthesis; L-serine from 3-phospho-D-glycerate: step 1/3.</text>
</comment>
<dbReference type="InterPro" id="IPR006140">
    <property type="entry name" value="D-isomer_DH_NAD-bd"/>
</dbReference>
<dbReference type="EMBL" id="CAEZYK010000001">
    <property type="protein sequence ID" value="CAB4711896.1"/>
    <property type="molecule type" value="Genomic_DNA"/>
</dbReference>
<evidence type="ECO:0000256" key="1">
    <source>
        <dbReference type="ARBA" id="ARBA00005216"/>
    </source>
</evidence>
<dbReference type="GO" id="GO:0004617">
    <property type="term" value="F:phosphoglycerate dehydrogenase activity"/>
    <property type="evidence" value="ECO:0007669"/>
    <property type="project" value="UniProtKB-EC"/>
</dbReference>
<dbReference type="SUPFAM" id="SSF51735">
    <property type="entry name" value="NAD(P)-binding Rossmann-fold domains"/>
    <property type="match status" value="1"/>
</dbReference>
<name>A0A6J6QMA2_9ZZZZ</name>
<organism evidence="8">
    <name type="scientific">freshwater metagenome</name>
    <dbReference type="NCBI Taxonomy" id="449393"/>
    <lineage>
        <taxon>unclassified sequences</taxon>
        <taxon>metagenomes</taxon>
        <taxon>ecological metagenomes</taxon>
    </lineage>
</organism>
<evidence type="ECO:0000256" key="4">
    <source>
        <dbReference type="ARBA" id="ARBA00023002"/>
    </source>
</evidence>
<dbReference type="Gene3D" id="3.40.50.720">
    <property type="entry name" value="NAD(P)-binding Rossmann-like Domain"/>
    <property type="match status" value="2"/>
</dbReference>
<dbReference type="InterPro" id="IPR045865">
    <property type="entry name" value="ACT-like_dom_sf"/>
</dbReference>
<dbReference type="PROSITE" id="PS00065">
    <property type="entry name" value="D_2_HYDROXYACID_DH_1"/>
    <property type="match status" value="1"/>
</dbReference>
<dbReference type="SUPFAM" id="SSF52283">
    <property type="entry name" value="Formate/glycerate dehydrogenase catalytic domain-like"/>
    <property type="match status" value="1"/>
</dbReference>
<comment type="catalytic activity">
    <reaction evidence="6">
        <text>(2R)-3-phosphoglycerate + NAD(+) = 3-phosphooxypyruvate + NADH + H(+)</text>
        <dbReference type="Rhea" id="RHEA:12641"/>
        <dbReference type="ChEBI" id="CHEBI:15378"/>
        <dbReference type="ChEBI" id="CHEBI:18110"/>
        <dbReference type="ChEBI" id="CHEBI:57540"/>
        <dbReference type="ChEBI" id="CHEBI:57945"/>
        <dbReference type="ChEBI" id="CHEBI:58272"/>
        <dbReference type="EC" id="1.1.1.95"/>
    </reaction>
</comment>
<evidence type="ECO:0000313" key="9">
    <source>
        <dbReference type="EMBL" id="CAB4970935.1"/>
    </source>
</evidence>
<dbReference type="InterPro" id="IPR036291">
    <property type="entry name" value="NAD(P)-bd_dom_sf"/>
</dbReference>
<dbReference type="EMBL" id="CAFBOF010000005">
    <property type="protein sequence ID" value="CAB4970935.1"/>
    <property type="molecule type" value="Genomic_DNA"/>
</dbReference>
<dbReference type="Pfam" id="PF01842">
    <property type="entry name" value="ACT"/>
    <property type="match status" value="1"/>
</dbReference>
<feature type="domain" description="ACT" evidence="7">
    <location>
        <begin position="459"/>
        <end position="531"/>
    </location>
</feature>
<dbReference type="CDD" id="cd12173">
    <property type="entry name" value="PGDH_4"/>
    <property type="match status" value="1"/>
</dbReference>
<dbReference type="NCBIfam" id="TIGR01327">
    <property type="entry name" value="PGDH"/>
    <property type="match status" value="1"/>
</dbReference>
<dbReference type="Pfam" id="PF19304">
    <property type="entry name" value="PGDH_inter"/>
    <property type="match status" value="1"/>
</dbReference>
<dbReference type="InterPro" id="IPR029752">
    <property type="entry name" value="D-isomer_DH_CS1"/>
</dbReference>
<dbReference type="InterPro" id="IPR045626">
    <property type="entry name" value="PGDH_ASB_dom"/>
</dbReference>
<reference evidence="8" key="1">
    <citation type="submission" date="2020-05" db="EMBL/GenBank/DDBJ databases">
        <authorList>
            <person name="Chiriac C."/>
            <person name="Salcher M."/>
            <person name="Ghai R."/>
            <person name="Kavagutti S V."/>
        </authorList>
    </citation>
    <scope>NUCLEOTIDE SEQUENCE</scope>
</reference>
<keyword evidence="5" id="KW-0520">NAD</keyword>
<evidence type="ECO:0000256" key="2">
    <source>
        <dbReference type="ARBA" id="ARBA00005854"/>
    </source>
</evidence>
<dbReference type="Gene3D" id="3.30.1330.90">
    <property type="entry name" value="D-3-phosphoglycerate dehydrogenase, domain 3"/>
    <property type="match status" value="1"/>
</dbReference>
<evidence type="ECO:0000313" key="8">
    <source>
        <dbReference type="EMBL" id="CAB4711896.1"/>
    </source>
</evidence>
<dbReference type="InterPro" id="IPR006139">
    <property type="entry name" value="D-isomer_2_OHA_DH_cat_dom"/>
</dbReference>
<dbReference type="InterPro" id="IPR006236">
    <property type="entry name" value="PGDH"/>
</dbReference>
<dbReference type="Pfam" id="PF00389">
    <property type="entry name" value="2-Hacid_dh"/>
    <property type="match status" value="1"/>
</dbReference>
<dbReference type="PROSITE" id="PS00671">
    <property type="entry name" value="D_2_HYDROXYACID_DH_3"/>
    <property type="match status" value="1"/>
</dbReference>
<dbReference type="InterPro" id="IPR002912">
    <property type="entry name" value="ACT_dom"/>
</dbReference>
<evidence type="ECO:0000256" key="3">
    <source>
        <dbReference type="ARBA" id="ARBA00013143"/>
    </source>
</evidence>
<dbReference type="PANTHER" id="PTHR42938:SF47">
    <property type="entry name" value="HYDROXYPYRUVATE REDUCTASE"/>
    <property type="match status" value="1"/>
</dbReference>
<evidence type="ECO:0000313" key="10">
    <source>
        <dbReference type="EMBL" id="CAB5023305.1"/>
    </source>
</evidence>
<comment type="similarity">
    <text evidence="2">Belongs to the D-isomer specific 2-hydroxyacid dehydrogenase family.</text>
</comment>
<accession>A0A6J6QMA2</accession>
<dbReference type="PANTHER" id="PTHR42938">
    <property type="entry name" value="FORMATE DEHYDROGENASE 1"/>
    <property type="match status" value="1"/>
</dbReference>
<dbReference type="GO" id="GO:0006564">
    <property type="term" value="P:L-serine biosynthetic process"/>
    <property type="evidence" value="ECO:0007669"/>
    <property type="project" value="InterPro"/>
</dbReference>
<protein>
    <recommendedName>
        <fullName evidence="3">phosphoglycerate dehydrogenase</fullName>
        <ecNumber evidence="3">1.1.1.95</ecNumber>
    </recommendedName>
</protein>
<dbReference type="SUPFAM" id="SSF143548">
    <property type="entry name" value="Serine metabolism enzymes domain"/>
    <property type="match status" value="1"/>
</dbReference>